<evidence type="ECO:0000256" key="2">
    <source>
        <dbReference type="ARBA" id="ARBA00022692"/>
    </source>
</evidence>
<dbReference type="InterPro" id="IPR000276">
    <property type="entry name" value="GPCR_Rhodpsn"/>
</dbReference>
<feature type="transmembrane region" description="Helical" evidence="9">
    <location>
        <begin position="168"/>
        <end position="194"/>
    </location>
</feature>
<feature type="domain" description="G-protein coupled receptors family 1 profile" evidence="10">
    <location>
        <begin position="68"/>
        <end position="323"/>
    </location>
</feature>
<evidence type="ECO:0000256" key="6">
    <source>
        <dbReference type="ARBA" id="ARBA00023170"/>
    </source>
</evidence>
<evidence type="ECO:0000313" key="13">
    <source>
        <dbReference type="Proteomes" id="UP000014760"/>
    </source>
</evidence>
<evidence type="ECO:0000256" key="9">
    <source>
        <dbReference type="SAM" id="Phobius"/>
    </source>
</evidence>
<sequence>MGDKRKKVWQQGRIHVLRGEIPDCRDIEVDQGRMNETTATAFLFYKHPEYYQTVIIGDYCIGPLGVILNGVCAYILWICRKPLSAQKTLLFFVCGNNLLMCSYGLPFTAFDQQSPEVKQANFCTFHAFVYFLLQSYGLLVLLMVTLNRYFVVVRPTSKRFTFGGPKRTIIIALIGLFLLVIFFLPAALGIWGVLGHELSTGSCVLVSQEEGGDLSYNLLGSALAFGLPVTAMLLCYLHIYVVVRRQNRKVLQGNSFGTNKEQQRRKQELRLLTTTFGMIVLFIAAYLPYVLVISFPNLRKVVVLKGLSRILPGTHCLSDPVLCLLSQNTYRLKLKRMVHCGKEIERDDGSSVTAQATH</sequence>
<dbReference type="EMBL" id="AMQN01003673">
    <property type="status" value="NOT_ANNOTATED_CDS"/>
    <property type="molecule type" value="Genomic_DNA"/>
</dbReference>
<dbReference type="Pfam" id="PF00001">
    <property type="entry name" value="7tm_1"/>
    <property type="match status" value="1"/>
</dbReference>
<evidence type="ECO:0000259" key="10">
    <source>
        <dbReference type="PROSITE" id="PS50262"/>
    </source>
</evidence>
<dbReference type="PROSITE" id="PS50262">
    <property type="entry name" value="G_PROTEIN_RECEP_F1_2"/>
    <property type="match status" value="1"/>
</dbReference>
<keyword evidence="6 8" id="KW-0675">Receptor</keyword>
<feature type="transmembrane region" description="Helical" evidence="9">
    <location>
        <begin position="127"/>
        <end position="147"/>
    </location>
</feature>
<evidence type="ECO:0000313" key="11">
    <source>
        <dbReference type="EMBL" id="ELT87225.1"/>
    </source>
</evidence>
<dbReference type="Proteomes" id="UP000014760">
    <property type="component" value="Unassembled WGS sequence"/>
</dbReference>
<dbReference type="PROSITE" id="PS00237">
    <property type="entry name" value="G_PROTEIN_RECEP_F1_1"/>
    <property type="match status" value="1"/>
</dbReference>
<dbReference type="PANTHER" id="PTHR24240">
    <property type="entry name" value="OPSIN"/>
    <property type="match status" value="1"/>
</dbReference>
<reference evidence="12" key="3">
    <citation type="submission" date="2015-06" db="UniProtKB">
        <authorList>
            <consortium name="EnsemblMetazoa"/>
        </authorList>
    </citation>
    <scope>IDENTIFICATION</scope>
</reference>
<evidence type="ECO:0000256" key="1">
    <source>
        <dbReference type="ARBA" id="ARBA00004141"/>
    </source>
</evidence>
<dbReference type="SUPFAM" id="SSF81321">
    <property type="entry name" value="Family A G protein-coupled receptor-like"/>
    <property type="match status" value="1"/>
</dbReference>
<feature type="transmembrane region" description="Helical" evidence="9">
    <location>
        <begin position="269"/>
        <end position="291"/>
    </location>
</feature>
<evidence type="ECO:0000256" key="4">
    <source>
        <dbReference type="ARBA" id="ARBA00023040"/>
    </source>
</evidence>
<feature type="transmembrane region" description="Helical" evidence="9">
    <location>
        <begin position="89"/>
        <end position="107"/>
    </location>
</feature>
<evidence type="ECO:0000256" key="3">
    <source>
        <dbReference type="ARBA" id="ARBA00022989"/>
    </source>
</evidence>
<comment type="similarity">
    <text evidence="8">Belongs to the G-protein coupled receptor 1 family.</text>
</comment>
<feature type="transmembrane region" description="Helical" evidence="9">
    <location>
        <begin position="214"/>
        <end position="243"/>
    </location>
</feature>
<dbReference type="EnsemblMetazoa" id="CapteT194864">
    <property type="protein sequence ID" value="CapteP194864"/>
    <property type="gene ID" value="CapteG194864"/>
</dbReference>
<dbReference type="CDD" id="cd00637">
    <property type="entry name" value="7tm_classA_rhodopsin-like"/>
    <property type="match status" value="1"/>
</dbReference>
<evidence type="ECO:0000313" key="12">
    <source>
        <dbReference type="EnsemblMetazoa" id="CapteP194864"/>
    </source>
</evidence>
<dbReference type="STRING" id="283909.R7T764"/>
<name>R7T764_CAPTE</name>
<dbReference type="Gene3D" id="1.20.1070.10">
    <property type="entry name" value="Rhodopsin 7-helix transmembrane proteins"/>
    <property type="match status" value="1"/>
</dbReference>
<reference evidence="13" key="1">
    <citation type="submission" date="2012-12" db="EMBL/GenBank/DDBJ databases">
        <authorList>
            <person name="Hellsten U."/>
            <person name="Grimwood J."/>
            <person name="Chapman J.A."/>
            <person name="Shapiro H."/>
            <person name="Aerts A."/>
            <person name="Otillar R.P."/>
            <person name="Terry A.Y."/>
            <person name="Boore J.L."/>
            <person name="Simakov O."/>
            <person name="Marletaz F."/>
            <person name="Cho S.-J."/>
            <person name="Edsinger-Gonzales E."/>
            <person name="Havlak P."/>
            <person name="Kuo D.-H."/>
            <person name="Larsson T."/>
            <person name="Lv J."/>
            <person name="Arendt D."/>
            <person name="Savage R."/>
            <person name="Osoegawa K."/>
            <person name="de Jong P."/>
            <person name="Lindberg D.R."/>
            <person name="Seaver E.C."/>
            <person name="Weisblat D.A."/>
            <person name="Putnam N.H."/>
            <person name="Grigoriev I.V."/>
            <person name="Rokhsar D.S."/>
        </authorList>
    </citation>
    <scope>NUCLEOTIDE SEQUENCE</scope>
    <source>
        <strain evidence="13">I ESC-2004</strain>
    </source>
</reference>
<dbReference type="InterPro" id="IPR050125">
    <property type="entry name" value="GPCR_opsins"/>
</dbReference>
<dbReference type="HOGENOM" id="CLU_840054_0_0_1"/>
<keyword evidence="5 9" id="KW-0472">Membrane</keyword>
<accession>R7T764</accession>
<dbReference type="GO" id="GO:0016020">
    <property type="term" value="C:membrane"/>
    <property type="evidence" value="ECO:0007669"/>
    <property type="project" value="UniProtKB-SubCell"/>
</dbReference>
<organism evidence="11">
    <name type="scientific">Capitella teleta</name>
    <name type="common">Polychaete worm</name>
    <dbReference type="NCBI Taxonomy" id="283909"/>
    <lineage>
        <taxon>Eukaryota</taxon>
        <taxon>Metazoa</taxon>
        <taxon>Spiralia</taxon>
        <taxon>Lophotrochozoa</taxon>
        <taxon>Annelida</taxon>
        <taxon>Polychaeta</taxon>
        <taxon>Sedentaria</taxon>
        <taxon>Scolecida</taxon>
        <taxon>Capitellidae</taxon>
        <taxon>Capitella</taxon>
    </lineage>
</organism>
<dbReference type="InterPro" id="IPR017452">
    <property type="entry name" value="GPCR_Rhodpsn_7TM"/>
</dbReference>
<keyword evidence="13" id="KW-1185">Reference proteome</keyword>
<proteinExistence type="inferred from homology"/>
<evidence type="ECO:0000256" key="5">
    <source>
        <dbReference type="ARBA" id="ARBA00023136"/>
    </source>
</evidence>
<evidence type="ECO:0000256" key="8">
    <source>
        <dbReference type="RuleBase" id="RU000688"/>
    </source>
</evidence>
<reference evidence="11 13" key="2">
    <citation type="journal article" date="2013" name="Nature">
        <title>Insights into bilaterian evolution from three spiralian genomes.</title>
        <authorList>
            <person name="Simakov O."/>
            <person name="Marletaz F."/>
            <person name="Cho S.J."/>
            <person name="Edsinger-Gonzales E."/>
            <person name="Havlak P."/>
            <person name="Hellsten U."/>
            <person name="Kuo D.H."/>
            <person name="Larsson T."/>
            <person name="Lv J."/>
            <person name="Arendt D."/>
            <person name="Savage R."/>
            <person name="Osoegawa K."/>
            <person name="de Jong P."/>
            <person name="Grimwood J."/>
            <person name="Chapman J.A."/>
            <person name="Shapiro H."/>
            <person name="Aerts A."/>
            <person name="Otillar R.P."/>
            <person name="Terry A.Y."/>
            <person name="Boore J.L."/>
            <person name="Grigoriev I.V."/>
            <person name="Lindberg D.R."/>
            <person name="Seaver E.C."/>
            <person name="Weisblat D.A."/>
            <person name="Putnam N.H."/>
            <person name="Rokhsar D.S."/>
        </authorList>
    </citation>
    <scope>NUCLEOTIDE SEQUENCE</scope>
    <source>
        <strain evidence="11 13">I ESC-2004</strain>
    </source>
</reference>
<protein>
    <recommendedName>
        <fullName evidence="10">G-protein coupled receptors family 1 profile domain-containing protein</fullName>
    </recommendedName>
</protein>
<dbReference type="EMBL" id="KB312450">
    <property type="protein sequence ID" value="ELT87225.1"/>
    <property type="molecule type" value="Genomic_DNA"/>
</dbReference>
<keyword evidence="7 8" id="KW-0807">Transducer</keyword>
<keyword evidence="4 8" id="KW-0297">G-protein coupled receptor</keyword>
<dbReference type="AlphaFoldDB" id="R7T764"/>
<dbReference type="GO" id="GO:0004930">
    <property type="term" value="F:G protein-coupled receptor activity"/>
    <property type="evidence" value="ECO:0007669"/>
    <property type="project" value="UniProtKB-KW"/>
</dbReference>
<evidence type="ECO:0000256" key="7">
    <source>
        <dbReference type="ARBA" id="ARBA00023224"/>
    </source>
</evidence>
<comment type="subcellular location">
    <subcellularLocation>
        <location evidence="1">Membrane</location>
        <topology evidence="1">Multi-pass membrane protein</topology>
    </subcellularLocation>
</comment>
<feature type="transmembrane region" description="Helical" evidence="9">
    <location>
        <begin position="50"/>
        <end position="77"/>
    </location>
</feature>
<dbReference type="OrthoDB" id="10044919at2759"/>
<gene>
    <name evidence="11" type="ORF">CAPTEDRAFT_194864</name>
</gene>
<keyword evidence="2 8" id="KW-0812">Transmembrane</keyword>
<dbReference type="OMA" id="ASMFWHA"/>
<dbReference type="PRINTS" id="PR00237">
    <property type="entry name" value="GPCRRHODOPSN"/>
</dbReference>
<keyword evidence="3 9" id="KW-1133">Transmembrane helix</keyword>